<organism evidence="9 10">
    <name type="scientific">Candidatus Amulumruptor caecigallinarius</name>
    <dbReference type="NCBI Taxonomy" id="2109911"/>
    <lineage>
        <taxon>Bacteria</taxon>
        <taxon>Pseudomonadati</taxon>
        <taxon>Bacteroidota</taxon>
        <taxon>Bacteroidia</taxon>
        <taxon>Bacteroidales</taxon>
        <taxon>Muribaculaceae</taxon>
        <taxon>Candidatus Amulumruptor</taxon>
    </lineage>
</organism>
<sequence length="182" mass="20498">MEKWTVLSSEHLFKRPWLTVRKDRLKLPNDSVIDEYYVLEYPTWINVVAITREGEFVMVEQYRHGLGEIFTELVAGVVEEGEPPLEAAKRELAEETGYGGGTWSLLTVLGPNPGSMNNLTYCYLAQGVELISGQHLDSTEDICVKLLSEGEVRRLLADDAIKQALMAAPLWKYFATHSQGTH</sequence>
<evidence type="ECO:0000256" key="1">
    <source>
        <dbReference type="ARBA" id="ARBA00000847"/>
    </source>
</evidence>
<accession>A0A4Q0U8D3</accession>
<comment type="cofactor">
    <cofactor evidence="2">
        <name>Mg(2+)</name>
        <dbReference type="ChEBI" id="CHEBI:18420"/>
    </cofactor>
</comment>
<comment type="caution">
    <text evidence="9">The sequence shown here is derived from an EMBL/GenBank/DDBJ whole genome shotgun (WGS) entry which is preliminary data.</text>
</comment>
<reference evidence="9" key="1">
    <citation type="journal article" date="2021" name="PeerJ">
        <title>Extensive microbial diversity within the chicken gut microbiome revealed by metagenomics and culture.</title>
        <authorList>
            <person name="Gilroy R."/>
            <person name="Ravi A."/>
            <person name="Getino M."/>
            <person name="Pursley I."/>
            <person name="Horton D.L."/>
            <person name="Alikhan N.F."/>
            <person name="Baker D."/>
            <person name="Gharbi K."/>
            <person name="Hall N."/>
            <person name="Watson M."/>
            <person name="Adriaenssens E.M."/>
            <person name="Foster-Nyarko E."/>
            <person name="Jarju S."/>
            <person name="Secka A."/>
            <person name="Antonio M."/>
            <person name="Oren A."/>
            <person name="Chaudhuri R.R."/>
            <person name="La Ragione R."/>
            <person name="Hildebrand F."/>
            <person name="Pallen M.J."/>
        </authorList>
    </citation>
    <scope>NUCLEOTIDE SEQUENCE</scope>
    <source>
        <strain evidence="9">4100</strain>
    </source>
</reference>
<dbReference type="Pfam" id="PF00293">
    <property type="entry name" value="NUDIX"/>
    <property type="match status" value="1"/>
</dbReference>
<evidence type="ECO:0000313" key="10">
    <source>
        <dbReference type="Proteomes" id="UP000711407"/>
    </source>
</evidence>
<comment type="similarity">
    <text evidence="3">Belongs to the Nudix hydrolase family. NudK subfamily.</text>
</comment>
<keyword evidence="5 9" id="KW-0378">Hydrolase</keyword>
<evidence type="ECO:0000256" key="5">
    <source>
        <dbReference type="ARBA" id="ARBA00022801"/>
    </source>
</evidence>
<dbReference type="InterPro" id="IPR015797">
    <property type="entry name" value="NUDIX_hydrolase-like_dom_sf"/>
</dbReference>
<dbReference type="SUPFAM" id="SSF55811">
    <property type="entry name" value="Nudix"/>
    <property type="match status" value="1"/>
</dbReference>
<evidence type="ECO:0000256" key="2">
    <source>
        <dbReference type="ARBA" id="ARBA00001946"/>
    </source>
</evidence>
<gene>
    <name evidence="9" type="ORF">K8V47_02800</name>
</gene>
<name>A0A4Q0U8D3_9BACT</name>
<dbReference type="PROSITE" id="PS51462">
    <property type="entry name" value="NUDIX"/>
    <property type="match status" value="1"/>
</dbReference>
<dbReference type="InterPro" id="IPR020084">
    <property type="entry name" value="NUDIX_hydrolase_CS"/>
</dbReference>
<dbReference type="PANTHER" id="PTHR11839">
    <property type="entry name" value="UDP/ADP-SUGAR PYROPHOSPHATASE"/>
    <property type="match status" value="1"/>
</dbReference>
<evidence type="ECO:0000256" key="3">
    <source>
        <dbReference type="ARBA" id="ARBA00007275"/>
    </source>
</evidence>
<dbReference type="AlphaFoldDB" id="A0A4Q0U8D3"/>
<dbReference type="Proteomes" id="UP000711407">
    <property type="component" value="Unassembled WGS sequence"/>
</dbReference>
<dbReference type="GO" id="GO:0006753">
    <property type="term" value="P:nucleoside phosphate metabolic process"/>
    <property type="evidence" value="ECO:0007669"/>
    <property type="project" value="TreeGrafter"/>
</dbReference>
<dbReference type="PANTHER" id="PTHR11839:SF18">
    <property type="entry name" value="NUDIX HYDROLASE DOMAIN-CONTAINING PROTEIN"/>
    <property type="match status" value="1"/>
</dbReference>
<evidence type="ECO:0000259" key="8">
    <source>
        <dbReference type="PROSITE" id="PS51462"/>
    </source>
</evidence>
<dbReference type="GO" id="GO:0019693">
    <property type="term" value="P:ribose phosphate metabolic process"/>
    <property type="evidence" value="ECO:0007669"/>
    <property type="project" value="TreeGrafter"/>
</dbReference>
<proteinExistence type="inferred from homology"/>
<comment type="catalytic activity">
    <reaction evidence="1">
        <text>GDP-alpha-D-mannose + H2O = alpha-D-mannose 1-phosphate + GMP + 2 H(+)</text>
        <dbReference type="Rhea" id="RHEA:27978"/>
        <dbReference type="ChEBI" id="CHEBI:15377"/>
        <dbReference type="ChEBI" id="CHEBI:15378"/>
        <dbReference type="ChEBI" id="CHEBI:57527"/>
        <dbReference type="ChEBI" id="CHEBI:58115"/>
        <dbReference type="ChEBI" id="CHEBI:58409"/>
    </reaction>
</comment>
<evidence type="ECO:0000256" key="7">
    <source>
        <dbReference type="ARBA" id="ARBA00032272"/>
    </source>
</evidence>
<evidence type="ECO:0000256" key="4">
    <source>
        <dbReference type="ARBA" id="ARBA00016377"/>
    </source>
</evidence>
<dbReference type="Gene3D" id="3.90.79.10">
    <property type="entry name" value="Nucleoside Triphosphate Pyrophosphohydrolase"/>
    <property type="match status" value="1"/>
</dbReference>
<dbReference type="EMBL" id="DYXT01000017">
    <property type="protein sequence ID" value="HJE38679.1"/>
    <property type="molecule type" value="Genomic_DNA"/>
</dbReference>
<evidence type="ECO:0000256" key="6">
    <source>
        <dbReference type="ARBA" id="ARBA00032162"/>
    </source>
</evidence>
<dbReference type="GO" id="GO:0016787">
    <property type="term" value="F:hydrolase activity"/>
    <property type="evidence" value="ECO:0007669"/>
    <property type="project" value="UniProtKB-KW"/>
</dbReference>
<dbReference type="CDD" id="cd03424">
    <property type="entry name" value="NUDIX_ADPRase_Nudt5_UGPPase_Nudt14"/>
    <property type="match status" value="1"/>
</dbReference>
<dbReference type="InterPro" id="IPR000086">
    <property type="entry name" value="NUDIX_hydrolase_dom"/>
</dbReference>
<protein>
    <recommendedName>
        <fullName evidence="4">GDP-mannose pyrophosphatase</fullName>
    </recommendedName>
    <alternativeName>
        <fullName evidence="6">GDP-mannose hydrolase</fullName>
    </alternativeName>
    <alternativeName>
        <fullName evidence="7">GDPMK</fullName>
    </alternativeName>
</protein>
<evidence type="ECO:0000313" key="9">
    <source>
        <dbReference type="EMBL" id="HJE38679.1"/>
    </source>
</evidence>
<dbReference type="PROSITE" id="PS00893">
    <property type="entry name" value="NUDIX_BOX"/>
    <property type="match status" value="1"/>
</dbReference>
<reference evidence="9" key="2">
    <citation type="submission" date="2021-09" db="EMBL/GenBank/DDBJ databases">
        <authorList>
            <person name="Gilroy R."/>
        </authorList>
    </citation>
    <scope>NUCLEOTIDE SEQUENCE</scope>
    <source>
        <strain evidence="9">4100</strain>
    </source>
</reference>
<feature type="domain" description="Nudix hydrolase" evidence="8">
    <location>
        <begin position="40"/>
        <end position="169"/>
    </location>
</feature>